<feature type="transmembrane region" description="Helical" evidence="1">
    <location>
        <begin position="7"/>
        <end position="34"/>
    </location>
</feature>
<feature type="transmembrane region" description="Helical" evidence="1">
    <location>
        <begin position="40"/>
        <end position="58"/>
    </location>
</feature>
<sequence>MNKFLKVILAILGGADVVFNIFIPISVVLILIHLLELSTFNLWALLIIGILSTSYRAIRLWIIEE</sequence>
<name>A0A0F9M182_9ZZZZ</name>
<evidence type="ECO:0000256" key="1">
    <source>
        <dbReference type="SAM" id="Phobius"/>
    </source>
</evidence>
<keyword evidence="1" id="KW-0812">Transmembrane</keyword>
<gene>
    <name evidence="2" type="ORF">LCGC14_1148250</name>
</gene>
<proteinExistence type="predicted"/>
<comment type="caution">
    <text evidence="2">The sequence shown here is derived from an EMBL/GenBank/DDBJ whole genome shotgun (WGS) entry which is preliminary data.</text>
</comment>
<dbReference type="AlphaFoldDB" id="A0A0F9M182"/>
<keyword evidence="1" id="KW-1133">Transmembrane helix</keyword>
<protein>
    <submittedName>
        <fullName evidence="2">Uncharacterized protein</fullName>
    </submittedName>
</protein>
<reference evidence="2" key="1">
    <citation type="journal article" date="2015" name="Nature">
        <title>Complex archaea that bridge the gap between prokaryotes and eukaryotes.</title>
        <authorList>
            <person name="Spang A."/>
            <person name="Saw J.H."/>
            <person name="Jorgensen S.L."/>
            <person name="Zaremba-Niedzwiedzka K."/>
            <person name="Martijn J."/>
            <person name="Lind A.E."/>
            <person name="van Eijk R."/>
            <person name="Schleper C."/>
            <person name="Guy L."/>
            <person name="Ettema T.J."/>
        </authorList>
    </citation>
    <scope>NUCLEOTIDE SEQUENCE</scope>
</reference>
<dbReference type="EMBL" id="LAZR01005500">
    <property type="protein sequence ID" value="KKM99393.1"/>
    <property type="molecule type" value="Genomic_DNA"/>
</dbReference>
<organism evidence="2">
    <name type="scientific">marine sediment metagenome</name>
    <dbReference type="NCBI Taxonomy" id="412755"/>
    <lineage>
        <taxon>unclassified sequences</taxon>
        <taxon>metagenomes</taxon>
        <taxon>ecological metagenomes</taxon>
    </lineage>
</organism>
<accession>A0A0F9M182</accession>
<keyword evidence="1" id="KW-0472">Membrane</keyword>
<evidence type="ECO:0000313" key="2">
    <source>
        <dbReference type="EMBL" id="KKM99393.1"/>
    </source>
</evidence>